<dbReference type="EMBL" id="CP089984">
    <property type="protein sequence ID" value="WXB16400.1"/>
    <property type="molecule type" value="Genomic_DNA"/>
</dbReference>
<evidence type="ECO:0000256" key="2">
    <source>
        <dbReference type="SAM" id="MobiDB-lite"/>
    </source>
</evidence>
<dbReference type="InterPro" id="IPR024038">
    <property type="entry name" value="MYXO-CTERM"/>
</dbReference>
<evidence type="ECO:0000313" key="4">
    <source>
        <dbReference type="EMBL" id="WXB16400.1"/>
    </source>
</evidence>
<sequence>MATLVMGAAACSSSERDDARTELEPGAGQTASPIINGVRDTTRDAVVSIYSEEGKKALLCTGTIVQVDPVRKIGLVLTAGHCVALTPKYVYVGDDFRARATLRYKVVDWQKHPLYDGGITSSYDFAFLRFAGADESTPTMPILSPEQDKLGPDSVVTLVGFGRTAAPPASSDNTTRQKIDRALSDADATKLTYPIASGGICNGDSGGPALTVVDGTEYIAGVHSYVTGNCDGNGVSGRISAAPAHDWVESALAEASPPASCELCDLAASSGSGVCRRMEQSCLADASCGNFARCVTNCADDLCRAACQQKYPLGVGPFNAVQQCACRTACTGVCQGSSHCAGTPKCGVAPAAGNGCGTCTESACCAELADCAADGTCYDCLQKQDQGEACAANTKRVALAACRERSCATSCDDENAEWADTTSGQVSSGFAPLGRISVTRGCTTSPTLPPFSSRTGALAALAAAGLLLRRRRRVR</sequence>
<name>A0ABZ2M089_9BACT</name>
<feature type="domain" description="Peptidase S1" evidence="3">
    <location>
        <begin position="34"/>
        <end position="253"/>
    </location>
</feature>
<dbReference type="PANTHER" id="PTHR24276:SF98">
    <property type="entry name" value="FI18310P1-RELATED"/>
    <property type="match status" value="1"/>
</dbReference>
<gene>
    <name evidence="4" type="ORF">LZC94_03770</name>
</gene>
<evidence type="ECO:0000313" key="5">
    <source>
        <dbReference type="Proteomes" id="UP001370348"/>
    </source>
</evidence>
<dbReference type="Gene3D" id="2.40.10.10">
    <property type="entry name" value="Trypsin-like serine proteases"/>
    <property type="match status" value="1"/>
</dbReference>
<proteinExistence type="predicted"/>
<dbReference type="InterPro" id="IPR018114">
    <property type="entry name" value="TRYPSIN_HIS"/>
</dbReference>
<dbReference type="RefSeq" id="WP_394826024.1">
    <property type="nucleotide sequence ID" value="NZ_CP089984.1"/>
</dbReference>
<dbReference type="Proteomes" id="UP001370348">
    <property type="component" value="Chromosome"/>
</dbReference>
<dbReference type="SUPFAM" id="SSF50494">
    <property type="entry name" value="Trypsin-like serine proteases"/>
    <property type="match status" value="1"/>
</dbReference>
<dbReference type="InterPro" id="IPR050430">
    <property type="entry name" value="Peptidase_S1"/>
</dbReference>
<dbReference type="PROSITE" id="PS00134">
    <property type="entry name" value="TRYPSIN_HIS"/>
    <property type="match status" value="1"/>
</dbReference>
<accession>A0ABZ2M089</accession>
<keyword evidence="1" id="KW-1015">Disulfide bond</keyword>
<dbReference type="SMART" id="SM00020">
    <property type="entry name" value="Tryp_SPc"/>
    <property type="match status" value="1"/>
</dbReference>
<dbReference type="InterPro" id="IPR009003">
    <property type="entry name" value="Peptidase_S1_PA"/>
</dbReference>
<dbReference type="PROSITE" id="PS50240">
    <property type="entry name" value="TRYPSIN_DOM"/>
    <property type="match status" value="1"/>
</dbReference>
<feature type="region of interest" description="Disordered" evidence="2">
    <location>
        <begin position="1"/>
        <end position="31"/>
    </location>
</feature>
<dbReference type="PANTHER" id="PTHR24276">
    <property type="entry name" value="POLYSERASE-RELATED"/>
    <property type="match status" value="1"/>
</dbReference>
<dbReference type="NCBIfam" id="TIGR03901">
    <property type="entry name" value="MYXO-CTERM"/>
    <property type="match status" value="1"/>
</dbReference>
<dbReference type="InterPro" id="IPR043504">
    <property type="entry name" value="Peptidase_S1_PA_chymotrypsin"/>
</dbReference>
<dbReference type="InterPro" id="IPR001254">
    <property type="entry name" value="Trypsin_dom"/>
</dbReference>
<protein>
    <submittedName>
        <fullName evidence="4">S1 family peptidase</fullName>
    </submittedName>
</protein>
<evidence type="ECO:0000259" key="3">
    <source>
        <dbReference type="PROSITE" id="PS50240"/>
    </source>
</evidence>
<feature type="compositionally biased region" description="Basic and acidic residues" evidence="2">
    <location>
        <begin position="14"/>
        <end position="23"/>
    </location>
</feature>
<dbReference type="Pfam" id="PF00089">
    <property type="entry name" value="Trypsin"/>
    <property type="match status" value="1"/>
</dbReference>
<evidence type="ECO:0000256" key="1">
    <source>
        <dbReference type="ARBA" id="ARBA00023157"/>
    </source>
</evidence>
<reference evidence="4 5" key="1">
    <citation type="submission" date="2021-12" db="EMBL/GenBank/DDBJ databases">
        <title>Discovery of the Pendulisporaceae a myxobacterial family with distinct sporulation behavior and unique specialized metabolism.</title>
        <authorList>
            <person name="Garcia R."/>
            <person name="Popoff A."/>
            <person name="Bader C.D."/>
            <person name="Loehr J."/>
            <person name="Walesch S."/>
            <person name="Walt C."/>
            <person name="Boldt J."/>
            <person name="Bunk B."/>
            <person name="Haeckl F.J.F.P.J."/>
            <person name="Gunesch A.P."/>
            <person name="Birkelbach J."/>
            <person name="Nuebel U."/>
            <person name="Pietschmann T."/>
            <person name="Bach T."/>
            <person name="Mueller R."/>
        </authorList>
    </citation>
    <scope>NUCLEOTIDE SEQUENCE [LARGE SCALE GENOMIC DNA]</scope>
    <source>
        <strain evidence="4 5">MSr11954</strain>
    </source>
</reference>
<organism evidence="4 5">
    <name type="scientific">Pendulispora albinea</name>
    <dbReference type="NCBI Taxonomy" id="2741071"/>
    <lineage>
        <taxon>Bacteria</taxon>
        <taxon>Pseudomonadati</taxon>
        <taxon>Myxococcota</taxon>
        <taxon>Myxococcia</taxon>
        <taxon>Myxococcales</taxon>
        <taxon>Sorangiineae</taxon>
        <taxon>Pendulisporaceae</taxon>
        <taxon>Pendulispora</taxon>
    </lineage>
</organism>
<keyword evidence="5" id="KW-1185">Reference proteome</keyword>